<comment type="similarity">
    <text evidence="1">Belongs to the archaeosine synthase type 1 family.</text>
</comment>
<organism evidence="4">
    <name type="scientific">marine sediment metagenome</name>
    <dbReference type="NCBI Taxonomy" id="412755"/>
    <lineage>
        <taxon>unclassified sequences</taxon>
        <taxon>metagenomes</taxon>
        <taxon>ecological metagenomes</taxon>
    </lineage>
</organism>
<evidence type="ECO:0000256" key="2">
    <source>
        <dbReference type="ARBA" id="ARBA00022694"/>
    </source>
</evidence>
<dbReference type="GO" id="GO:0003723">
    <property type="term" value="F:RNA binding"/>
    <property type="evidence" value="ECO:0007669"/>
    <property type="project" value="InterPro"/>
</dbReference>
<dbReference type="AlphaFoldDB" id="X1S1U3"/>
<gene>
    <name evidence="4" type="ORF">S12H4_12977</name>
</gene>
<dbReference type="Pfam" id="PF01472">
    <property type="entry name" value="PUA"/>
    <property type="match status" value="1"/>
</dbReference>
<dbReference type="CDD" id="cd21149">
    <property type="entry name" value="PUA_archaeosine_TGT"/>
    <property type="match status" value="1"/>
</dbReference>
<dbReference type="InterPro" id="IPR040777">
    <property type="entry name" value="DUF5591"/>
</dbReference>
<name>X1S1U3_9ZZZZ</name>
<dbReference type="InterPro" id="IPR036895">
    <property type="entry name" value="Uracil-DNA_glycosylase-like_sf"/>
</dbReference>
<dbReference type="Gene3D" id="3.10.450.90">
    <property type="entry name" value="ArcTGT, C2 domain"/>
    <property type="match status" value="1"/>
</dbReference>
<dbReference type="InterPro" id="IPR038250">
    <property type="entry name" value="TGT_C2_sf"/>
</dbReference>
<sequence length="241" mass="27247">MGIVPRELELTYPASRYDIAVTGSWDEDEKKMIQTLLQGYLETSDYDKTIVHVPQAIQDFIVDLLKNPIITCTDTPTSKESLNELSNVLTKETSQYEQVDSSKRVYENMKALASYQFGKKLAEKLLKNCKIRGKYPYQKIMHNNKQLGMVTRERGMISLTLDGAKKIAASHKYWVEIYDDFTLIGSVFAPGVKDADEKIRIGEEVVVVKKGTVCGVGVAQMNGKEMKESNRGEAVKIRHRC</sequence>
<dbReference type="SUPFAM" id="SSF52141">
    <property type="entry name" value="Uracil-DNA glycosylase-like"/>
    <property type="match status" value="1"/>
</dbReference>
<dbReference type="SUPFAM" id="SSF88697">
    <property type="entry name" value="PUA domain-like"/>
    <property type="match status" value="1"/>
</dbReference>
<keyword evidence="2" id="KW-0819">tRNA processing</keyword>
<dbReference type="Gene3D" id="2.30.130.10">
    <property type="entry name" value="PUA domain"/>
    <property type="match status" value="1"/>
</dbReference>
<dbReference type="Pfam" id="PF14810">
    <property type="entry name" value="TGT_C2"/>
    <property type="match status" value="1"/>
</dbReference>
<dbReference type="InterPro" id="IPR004521">
    <property type="entry name" value="Uncharacterised_CHP00451"/>
</dbReference>
<evidence type="ECO:0000313" key="4">
    <source>
        <dbReference type="EMBL" id="GAI86977.1"/>
    </source>
</evidence>
<evidence type="ECO:0000259" key="3">
    <source>
        <dbReference type="SMART" id="SM00359"/>
    </source>
</evidence>
<evidence type="ECO:0000256" key="1">
    <source>
        <dbReference type="ARBA" id="ARBA00008906"/>
    </source>
</evidence>
<dbReference type="NCBIfam" id="TIGR00451">
    <property type="entry name" value="unchar_dom_2"/>
    <property type="match status" value="1"/>
</dbReference>
<proteinExistence type="inferred from homology"/>
<dbReference type="InterPro" id="IPR036974">
    <property type="entry name" value="PUA_sf"/>
</dbReference>
<dbReference type="Pfam" id="PF17884">
    <property type="entry name" value="DUF5591"/>
    <property type="match status" value="1"/>
</dbReference>
<dbReference type="InterPro" id="IPR015947">
    <property type="entry name" value="PUA-like_sf"/>
</dbReference>
<dbReference type="InterPro" id="IPR002478">
    <property type="entry name" value="PUA"/>
</dbReference>
<dbReference type="SUPFAM" id="SSF88802">
    <property type="entry name" value="Pre-PUA domain"/>
    <property type="match status" value="1"/>
</dbReference>
<dbReference type="GO" id="GO:0008033">
    <property type="term" value="P:tRNA processing"/>
    <property type="evidence" value="ECO:0007669"/>
    <property type="project" value="UniProtKB-KW"/>
</dbReference>
<dbReference type="Gene3D" id="3.40.50.10630">
    <property type="entry name" value="Uracil-DNA glycosylase-like"/>
    <property type="match status" value="1"/>
</dbReference>
<dbReference type="PROSITE" id="PS50890">
    <property type="entry name" value="PUA"/>
    <property type="match status" value="1"/>
</dbReference>
<dbReference type="SMART" id="SM00359">
    <property type="entry name" value="PUA"/>
    <property type="match status" value="1"/>
</dbReference>
<comment type="caution">
    <text evidence="4">The sequence shown here is derived from an EMBL/GenBank/DDBJ whole genome shotgun (WGS) entry which is preliminary data.</text>
</comment>
<dbReference type="EMBL" id="BARW01006189">
    <property type="protein sequence ID" value="GAI86977.1"/>
    <property type="molecule type" value="Genomic_DNA"/>
</dbReference>
<accession>X1S1U3</accession>
<dbReference type="InterPro" id="IPR029402">
    <property type="entry name" value="TGT_C2"/>
</dbReference>
<reference evidence="4" key="1">
    <citation type="journal article" date="2014" name="Front. Microbiol.">
        <title>High frequency of phylogenetically diverse reductive dehalogenase-homologous genes in deep subseafloor sedimentary metagenomes.</title>
        <authorList>
            <person name="Kawai M."/>
            <person name="Futagami T."/>
            <person name="Toyoda A."/>
            <person name="Takaki Y."/>
            <person name="Nishi S."/>
            <person name="Hori S."/>
            <person name="Arai W."/>
            <person name="Tsubouchi T."/>
            <person name="Morono Y."/>
            <person name="Uchiyama I."/>
            <person name="Ito T."/>
            <person name="Fujiyama A."/>
            <person name="Inagaki F."/>
            <person name="Takami H."/>
        </authorList>
    </citation>
    <scope>NUCLEOTIDE SEQUENCE</scope>
    <source>
        <strain evidence="4">Expedition CK06-06</strain>
    </source>
</reference>
<protein>
    <recommendedName>
        <fullName evidence="3">PUA domain-containing protein</fullName>
    </recommendedName>
</protein>
<feature type="domain" description="PUA" evidence="3">
    <location>
        <begin position="173"/>
        <end position="241"/>
    </location>
</feature>